<gene>
    <name evidence="2" type="ORF">LMTR13_14640</name>
</gene>
<reference evidence="2 3" key="1">
    <citation type="submission" date="2016-07" db="EMBL/GenBank/DDBJ databases">
        <title>Complete genome sequence of Bradyrhizobium icense LMTR 13T, a potential inoculant strain isolated from lima bean (Phaseolus lunatus) in Peru.</title>
        <authorList>
            <person name="Ormeno-Orrillo E."/>
            <person name="Duran D."/>
            <person name="Rogel M.A."/>
            <person name="Rey L."/>
            <person name="Imperial J."/>
            <person name="Ruiz-Argueso T."/>
            <person name="Martinez-Romero E."/>
        </authorList>
    </citation>
    <scope>NUCLEOTIDE SEQUENCE [LARGE SCALE GENOMIC DNA]</scope>
    <source>
        <strain evidence="2 3">LMTR 13</strain>
    </source>
</reference>
<feature type="domain" description="Cupin type-2" evidence="1">
    <location>
        <begin position="46"/>
        <end position="114"/>
    </location>
</feature>
<organism evidence="2 3">
    <name type="scientific">Bradyrhizobium icense</name>
    <dbReference type="NCBI Taxonomy" id="1274631"/>
    <lineage>
        <taxon>Bacteria</taxon>
        <taxon>Pseudomonadati</taxon>
        <taxon>Pseudomonadota</taxon>
        <taxon>Alphaproteobacteria</taxon>
        <taxon>Hyphomicrobiales</taxon>
        <taxon>Nitrobacteraceae</taxon>
        <taxon>Bradyrhizobium</taxon>
    </lineage>
</organism>
<dbReference type="InterPro" id="IPR011051">
    <property type="entry name" value="RmlC_Cupin_sf"/>
</dbReference>
<dbReference type="AlphaFoldDB" id="A0A1B1UEN8"/>
<sequence length="178" mass="19447">MQNQDTQNRPIAHLVNWQDLEHFEILGPTIEFLTETQISPCIMRGTVPPGAFIPLHSHDDPETFVQISGEFEGLSEAAGDFTWLRIRPGDVFHVPPNARHAFRNRFSEPAVSIIVTTPKLAGLLKAISVPASVAAPGTSSISPERVRQALATAESFGYWNASPEENARVGLADGRNLP</sequence>
<dbReference type="CDD" id="cd02208">
    <property type="entry name" value="cupin_RmlC-like"/>
    <property type="match status" value="1"/>
</dbReference>
<keyword evidence="3" id="KW-1185">Reference proteome</keyword>
<name>A0A1B1UEN8_9BRAD</name>
<dbReference type="Gene3D" id="2.60.120.10">
    <property type="entry name" value="Jelly Rolls"/>
    <property type="match status" value="1"/>
</dbReference>
<dbReference type="PANTHER" id="PTHR36440:SF1">
    <property type="entry name" value="PUTATIVE (AFU_ORTHOLOGUE AFUA_8G07350)-RELATED"/>
    <property type="match status" value="1"/>
</dbReference>
<dbReference type="Proteomes" id="UP000092839">
    <property type="component" value="Chromosome"/>
</dbReference>
<evidence type="ECO:0000313" key="3">
    <source>
        <dbReference type="Proteomes" id="UP000092839"/>
    </source>
</evidence>
<dbReference type="STRING" id="1274631.LMTR13_14640"/>
<dbReference type="RefSeq" id="WP_065728486.1">
    <property type="nucleotide sequence ID" value="NZ_CP016428.1"/>
</dbReference>
<dbReference type="InterPro" id="IPR013096">
    <property type="entry name" value="Cupin_2"/>
</dbReference>
<dbReference type="KEGG" id="bic:LMTR13_14640"/>
<accession>A0A1B1UEN8</accession>
<dbReference type="OrthoDB" id="9798709at2"/>
<proteinExistence type="predicted"/>
<dbReference type="Pfam" id="PF07883">
    <property type="entry name" value="Cupin_2"/>
    <property type="match status" value="1"/>
</dbReference>
<evidence type="ECO:0000313" key="2">
    <source>
        <dbReference type="EMBL" id="ANW01219.1"/>
    </source>
</evidence>
<dbReference type="EMBL" id="CP016428">
    <property type="protein sequence ID" value="ANW01219.1"/>
    <property type="molecule type" value="Genomic_DNA"/>
</dbReference>
<evidence type="ECO:0000259" key="1">
    <source>
        <dbReference type="Pfam" id="PF07883"/>
    </source>
</evidence>
<dbReference type="InterPro" id="IPR053146">
    <property type="entry name" value="QDO-like"/>
</dbReference>
<dbReference type="InterPro" id="IPR014710">
    <property type="entry name" value="RmlC-like_jellyroll"/>
</dbReference>
<protein>
    <recommendedName>
        <fullName evidence="1">Cupin type-2 domain-containing protein</fullName>
    </recommendedName>
</protein>
<dbReference type="SUPFAM" id="SSF51182">
    <property type="entry name" value="RmlC-like cupins"/>
    <property type="match status" value="1"/>
</dbReference>
<dbReference type="PANTHER" id="PTHR36440">
    <property type="entry name" value="PUTATIVE (AFU_ORTHOLOGUE AFUA_8G07350)-RELATED"/>
    <property type="match status" value="1"/>
</dbReference>